<keyword evidence="6" id="KW-1185">Reference proteome</keyword>
<dbReference type="InterPro" id="IPR035437">
    <property type="entry name" value="SNase_OB-fold_sf"/>
</dbReference>
<feature type="domain" description="TNase-like" evidence="3">
    <location>
        <begin position="611"/>
        <end position="753"/>
    </location>
</feature>
<dbReference type="Gene3D" id="3.60.21.10">
    <property type="match status" value="1"/>
</dbReference>
<dbReference type="SUPFAM" id="SSF56300">
    <property type="entry name" value="Metallo-dependent phosphatases"/>
    <property type="match status" value="1"/>
</dbReference>
<keyword evidence="1" id="KW-0732">Signal</keyword>
<feature type="domain" description="LTD" evidence="4">
    <location>
        <begin position="28"/>
        <end position="150"/>
    </location>
</feature>
<dbReference type="InterPro" id="IPR001322">
    <property type="entry name" value="Lamin_tail_dom"/>
</dbReference>
<dbReference type="CDD" id="cd04486">
    <property type="entry name" value="YhcR_OBF_like"/>
    <property type="match status" value="3"/>
</dbReference>
<dbReference type="RefSeq" id="WP_390250645.1">
    <property type="nucleotide sequence ID" value="NZ_JBHSDT010000004.1"/>
</dbReference>
<organism evidence="5 6">
    <name type="scientific">Gracilibacillus xinjiangensis</name>
    <dbReference type="NCBI Taxonomy" id="1193282"/>
    <lineage>
        <taxon>Bacteria</taxon>
        <taxon>Bacillati</taxon>
        <taxon>Bacillota</taxon>
        <taxon>Bacilli</taxon>
        <taxon>Bacillales</taxon>
        <taxon>Bacillaceae</taxon>
        <taxon>Gracilibacillus</taxon>
    </lineage>
</organism>
<evidence type="ECO:0000259" key="3">
    <source>
        <dbReference type="PROSITE" id="PS50830"/>
    </source>
</evidence>
<dbReference type="Gene3D" id="3.90.780.10">
    <property type="entry name" value="5'-Nucleotidase, C-terminal domain"/>
    <property type="match status" value="1"/>
</dbReference>
<dbReference type="InterPro" id="IPR008334">
    <property type="entry name" value="5'-Nucleotdase_C"/>
</dbReference>
<dbReference type="Pfam" id="PF00149">
    <property type="entry name" value="Metallophos"/>
    <property type="match status" value="1"/>
</dbReference>
<dbReference type="Pfam" id="PF02872">
    <property type="entry name" value="5_nucleotid_C"/>
    <property type="match status" value="1"/>
</dbReference>
<dbReference type="InterPro" id="IPR016071">
    <property type="entry name" value="Staphylococal_nuclease_OB-fold"/>
</dbReference>
<feature type="compositionally biased region" description="Basic residues" evidence="2">
    <location>
        <begin position="1523"/>
        <end position="1536"/>
    </location>
</feature>
<evidence type="ECO:0000313" key="6">
    <source>
        <dbReference type="Proteomes" id="UP001595882"/>
    </source>
</evidence>
<dbReference type="Pfam" id="PF00565">
    <property type="entry name" value="SNase"/>
    <property type="match status" value="1"/>
</dbReference>
<dbReference type="SUPFAM" id="SSF50199">
    <property type="entry name" value="Staphylococcal nuclease"/>
    <property type="match status" value="1"/>
</dbReference>
<dbReference type="InterPro" id="IPR006179">
    <property type="entry name" value="5_nucleotidase/apyrase"/>
</dbReference>
<dbReference type="InterPro" id="IPR029052">
    <property type="entry name" value="Metallo-depent_PP-like"/>
</dbReference>
<dbReference type="Proteomes" id="UP001595882">
    <property type="component" value="Unassembled WGS sequence"/>
</dbReference>
<accession>A0ABV8WUV5</accession>
<dbReference type="InterPro" id="IPR006146">
    <property type="entry name" value="5'-Nucleotdase_CS"/>
</dbReference>
<evidence type="ECO:0000256" key="2">
    <source>
        <dbReference type="SAM" id="MobiDB-lite"/>
    </source>
</evidence>
<dbReference type="PRINTS" id="PR01607">
    <property type="entry name" value="APYRASEFAMLY"/>
</dbReference>
<dbReference type="SUPFAM" id="SSF55816">
    <property type="entry name" value="5'-nucleotidase (syn. UDP-sugar hydrolase), C-terminal domain"/>
    <property type="match status" value="1"/>
</dbReference>
<dbReference type="PROSITE" id="PS50830">
    <property type="entry name" value="TNASE_3"/>
    <property type="match status" value="1"/>
</dbReference>
<feature type="region of interest" description="Disordered" evidence="2">
    <location>
        <begin position="380"/>
        <end position="404"/>
    </location>
</feature>
<comment type="caution">
    <text evidence="5">The sequence shown here is derived from an EMBL/GenBank/DDBJ whole genome shotgun (WGS) entry which is preliminary data.</text>
</comment>
<evidence type="ECO:0000259" key="4">
    <source>
        <dbReference type="PROSITE" id="PS51841"/>
    </source>
</evidence>
<name>A0ABV8WUV5_9BACI</name>
<dbReference type="InterPro" id="IPR004843">
    <property type="entry name" value="Calcineurin-like_PHP"/>
</dbReference>
<evidence type="ECO:0000313" key="5">
    <source>
        <dbReference type="EMBL" id="MFC4402758.1"/>
    </source>
</evidence>
<dbReference type="PANTHER" id="PTHR11575:SF24">
    <property type="entry name" value="5'-NUCLEOTIDASE"/>
    <property type="match status" value="1"/>
</dbReference>
<dbReference type="Gene3D" id="2.40.50.140">
    <property type="entry name" value="Nucleic acid-binding proteins"/>
    <property type="match status" value="1"/>
</dbReference>
<protein>
    <submittedName>
        <fullName evidence="5">5'-nucleotidase C-terminal domain-containing protein</fullName>
    </submittedName>
</protein>
<dbReference type="EMBL" id="JBHSDT010000004">
    <property type="protein sequence ID" value="MFC4402758.1"/>
    <property type="molecule type" value="Genomic_DNA"/>
</dbReference>
<dbReference type="Pfam" id="PF18942">
    <property type="entry name" value="DUF5689"/>
    <property type="match status" value="2"/>
</dbReference>
<dbReference type="PROSITE" id="PS51841">
    <property type="entry name" value="LTD"/>
    <property type="match status" value="1"/>
</dbReference>
<dbReference type="Pfam" id="PF00932">
    <property type="entry name" value="LTD"/>
    <property type="match status" value="1"/>
</dbReference>
<sequence>MKIKRSSVSALLIALILVVTQVTSAFIPFISVKAASPVTADDLFISEYIEGSSYNKAIEIYNGTGSEVDLSTYRIALYSNGSTEISQSADLQGILSPGDTFVITHGQANEMMLAVADETNSTVINFNGDDAFALLNDGTIIDVIGEIGVRENFGNDKTLIRNSDINSPNPTYDASEWTSHEKDYFENLGEHEIVGAEPGEEDYPAINEVRSLVGETVTVEGVVTTTPGAWGGNGFYIQDETAGIYVFQDDSVKPGDVVRVTADVQTYNGEIQLSSIDSLDIIGQSEIPEAKVITPGEVNESNQGQLAVIENFEISNIQEVNTFGTFEFTATHNGESVLVRVDNRIGLTYADFLYESGDTVDVTGIVSVYNGTYQLKPTKADDFKLSNTNPEDPDPDPGSEPGEVTSIADARQLEKGSLVTIEGVVTSSNLANPSSQQLSTYIQDETAGINMFAFDRTGYPVLQQGDLIKLTGEIDVYNGLTEIVPRSTNDVEILANNAEIPEPAAITIADINNDAIAEPLEGQLVSVNGYIQNIPSSPAGGGYNISIMDADFNGTTLRVMEGTMDISTLEAGKWYDITAILSQYNSYQLLPRDASDISLADEQPEAPDASGEYTSTVKYVTDGDTIRLETPVLGADRVRFLNIDTPETTVAGANGVDEANQKEHGEYATDRLKELLPEGSQVTLKLGQEPTDAYGRLLAEVINEDGVNTNLQMVEEGLASTYFIWPIGDEANYQIYQNTMKSAIDSEIGIWNPENPLKELPFEYRAITEGGDFHRYVGNSDTKKYVAPTDYELVPVEKRIFFSSAQEAEAQGYTAATDEPTGELLDVQLLSMNDLHGKIDQQYELDINNDGEIDGVYGRMDYVAAYLKARDQQHPNSLIVHAGDMIGGSSPVSGLFQDEPTVEIMEEIGFDFGTVGNHEFDEGTTELLRMVNGGEHPEGLGTTGYDGMDFTNLCANCVYKDSGETFLPPYAITEIEGEKIGFIGINTQASAGMVMPAGIEDIDFTDEVTAVNESVEALQGEGVEAIIVLAHLPAEQNGETVTGDAANLARNVNDAVDIIFAGHNHQVVNGIVDDKLIVQANEYGKAFADVDIQIDRETGDIVSKEAEIVWVDQSLVEPDTEVAAILQKYTDLIEPKMNEVLGYTDQDLTGSYTNDGDHGLGNLIADGMRWSMDADFAMMNGGGIRDDILAGEVTWGDLYNVMPFGNTLIKMDVKGADLFTILDAQLSPIYGPDYSIAGLHYKWNTETAKVVEITLPDGTPIDKNATYSLVVNNYMATSLGDKYRPIGELGVNEEMGPVDLDAFVDYIKYLNTSEANPIDIGPEGRIAAVDDEQGEDIGEVTISEARKAANGVTVTIEGTVTTNPGAFGGNGFYIQDKKAGIYVFGDDTVSPGDFVRITAKVGEYNGEKQLSTISSLEIIGENTIPKPKNVNPGNLKEKNQGQLVIMKGVTISELTEVNSYGTFEFIATKGSKSVLVRVDNRTGLTLQDFDFENGDKVNITGISSKFNDTYQLKPTNPNDIVSVKKHKRPSKGKGHHLFKEEMN</sequence>
<dbReference type="InterPro" id="IPR012340">
    <property type="entry name" value="NA-bd_OB-fold"/>
</dbReference>
<dbReference type="SMART" id="SM00318">
    <property type="entry name" value="SNc"/>
    <property type="match status" value="1"/>
</dbReference>
<dbReference type="Gene3D" id="2.40.50.90">
    <property type="match status" value="1"/>
</dbReference>
<reference evidence="6" key="1">
    <citation type="journal article" date="2019" name="Int. J. Syst. Evol. Microbiol.">
        <title>The Global Catalogue of Microorganisms (GCM) 10K type strain sequencing project: providing services to taxonomists for standard genome sequencing and annotation.</title>
        <authorList>
            <consortium name="The Broad Institute Genomics Platform"/>
            <consortium name="The Broad Institute Genome Sequencing Center for Infectious Disease"/>
            <person name="Wu L."/>
            <person name="Ma J."/>
        </authorList>
    </citation>
    <scope>NUCLEOTIDE SEQUENCE [LARGE SCALE GENOMIC DNA]</scope>
    <source>
        <strain evidence="6">CCUG 37865</strain>
    </source>
</reference>
<dbReference type="PANTHER" id="PTHR11575">
    <property type="entry name" value="5'-NUCLEOTIDASE-RELATED"/>
    <property type="match status" value="1"/>
</dbReference>
<gene>
    <name evidence="5" type="ORF">ACFOY7_06700</name>
</gene>
<dbReference type="InterPro" id="IPR036907">
    <property type="entry name" value="5'-Nucleotdase_C_sf"/>
</dbReference>
<evidence type="ECO:0000256" key="1">
    <source>
        <dbReference type="ARBA" id="ARBA00022729"/>
    </source>
</evidence>
<dbReference type="InterPro" id="IPR043744">
    <property type="entry name" value="DUF5689"/>
</dbReference>
<dbReference type="PROSITE" id="PS00786">
    <property type="entry name" value="5_NUCLEOTIDASE_2"/>
    <property type="match status" value="1"/>
</dbReference>
<proteinExistence type="predicted"/>
<feature type="region of interest" description="Disordered" evidence="2">
    <location>
        <begin position="1523"/>
        <end position="1543"/>
    </location>
</feature>